<evidence type="ECO:0000313" key="2">
    <source>
        <dbReference type="EMBL" id="GEC14310.1"/>
    </source>
</evidence>
<dbReference type="Proteomes" id="UP000318825">
    <property type="component" value="Unassembled WGS sequence"/>
</dbReference>
<organism evidence="2 3">
    <name type="scientific">Nitrobacter winogradskyi</name>
    <name type="common">Nitrobacter agilis</name>
    <dbReference type="NCBI Taxonomy" id="913"/>
    <lineage>
        <taxon>Bacteria</taxon>
        <taxon>Pseudomonadati</taxon>
        <taxon>Pseudomonadota</taxon>
        <taxon>Alphaproteobacteria</taxon>
        <taxon>Hyphomicrobiales</taxon>
        <taxon>Nitrobacteraceae</taxon>
        <taxon>Nitrobacter</taxon>
    </lineage>
</organism>
<keyword evidence="1" id="KW-0812">Transmembrane</keyword>
<keyword evidence="1" id="KW-1133">Transmembrane helix</keyword>
<evidence type="ECO:0000313" key="3">
    <source>
        <dbReference type="Proteomes" id="UP000318825"/>
    </source>
</evidence>
<sequence length="50" mass="5532">MTTEERRQTAKTSMEIGQGEVELSALLLLTISTGLASLIICLVWLVFVHQ</sequence>
<dbReference type="RefSeq" id="WP_181410323.1">
    <property type="nucleotide sequence ID" value="NZ_BJNF01000002.1"/>
</dbReference>
<accession>A0A4Y3W8I3</accession>
<protein>
    <submittedName>
        <fullName evidence="2">Uncharacterized protein</fullName>
    </submittedName>
</protein>
<comment type="caution">
    <text evidence="2">The sequence shown here is derived from an EMBL/GenBank/DDBJ whole genome shotgun (WGS) entry which is preliminary data.</text>
</comment>
<evidence type="ECO:0000256" key="1">
    <source>
        <dbReference type="SAM" id="Phobius"/>
    </source>
</evidence>
<reference evidence="2 3" key="1">
    <citation type="submission" date="2019-06" db="EMBL/GenBank/DDBJ databases">
        <title>Whole genome shotgun sequence of Nitrobacter winogradskyi NBRC 14297.</title>
        <authorList>
            <person name="Hosoyama A."/>
            <person name="Uohara A."/>
            <person name="Ohji S."/>
            <person name="Ichikawa N."/>
        </authorList>
    </citation>
    <scope>NUCLEOTIDE SEQUENCE [LARGE SCALE GENOMIC DNA]</scope>
    <source>
        <strain evidence="2 3">NBRC 14297</strain>
    </source>
</reference>
<keyword evidence="1" id="KW-0472">Membrane</keyword>
<gene>
    <name evidence="2" type="ORF">NWI01_02020</name>
</gene>
<dbReference type="EMBL" id="BJNF01000002">
    <property type="protein sequence ID" value="GEC14310.1"/>
    <property type="molecule type" value="Genomic_DNA"/>
</dbReference>
<name>A0A4Y3W8I3_NITWI</name>
<feature type="transmembrane region" description="Helical" evidence="1">
    <location>
        <begin position="21"/>
        <end position="47"/>
    </location>
</feature>
<dbReference type="AlphaFoldDB" id="A0A4Y3W8I3"/>
<proteinExistence type="predicted"/>